<keyword evidence="2" id="KW-1185">Reference proteome</keyword>
<comment type="caution">
    <text evidence="1">The sequence shown here is derived from an EMBL/GenBank/DDBJ whole genome shotgun (WGS) entry which is preliminary data.</text>
</comment>
<dbReference type="EMBL" id="JAJNDB010000001">
    <property type="protein sequence ID" value="MCD2191804.1"/>
    <property type="molecule type" value="Genomic_DNA"/>
</dbReference>
<organism evidence="1 2">
    <name type="scientific">Actinomycetospora endophytica</name>
    <dbReference type="NCBI Taxonomy" id="2291215"/>
    <lineage>
        <taxon>Bacteria</taxon>
        <taxon>Bacillati</taxon>
        <taxon>Actinomycetota</taxon>
        <taxon>Actinomycetes</taxon>
        <taxon>Pseudonocardiales</taxon>
        <taxon>Pseudonocardiaceae</taxon>
        <taxon>Actinomycetospora</taxon>
    </lineage>
</organism>
<proteinExistence type="predicted"/>
<dbReference type="Proteomes" id="UP001199469">
    <property type="component" value="Unassembled WGS sequence"/>
</dbReference>
<reference evidence="1 2" key="1">
    <citation type="submission" date="2021-11" db="EMBL/GenBank/DDBJ databases">
        <title>Draft genome sequence of Actinomycetospora sp. SF1 isolated from the rhizosphere soil.</title>
        <authorList>
            <person name="Duangmal K."/>
            <person name="Chantavorakit T."/>
        </authorList>
    </citation>
    <scope>NUCLEOTIDE SEQUENCE [LARGE SCALE GENOMIC DNA]</scope>
    <source>
        <strain evidence="1 2">TBRC 5722</strain>
    </source>
</reference>
<sequence>MSPVIAAPWATGVWVKGSQVQISPFGPEGEVRTWTWREQWVEAEVVEGYECPAAMAASLLVTLPMGSTSGLE</sequence>
<evidence type="ECO:0000313" key="2">
    <source>
        <dbReference type="Proteomes" id="UP001199469"/>
    </source>
</evidence>
<accession>A0ABS8P0M2</accession>
<protein>
    <submittedName>
        <fullName evidence="1">Uncharacterized protein</fullName>
    </submittedName>
</protein>
<evidence type="ECO:0000313" key="1">
    <source>
        <dbReference type="EMBL" id="MCD2191804.1"/>
    </source>
</evidence>
<dbReference type="RefSeq" id="WP_230729392.1">
    <property type="nucleotide sequence ID" value="NZ_JAJNDB010000001.1"/>
</dbReference>
<gene>
    <name evidence="1" type="ORF">LQ327_00160</name>
</gene>
<name>A0ABS8P0M2_9PSEU</name>